<dbReference type="SUPFAM" id="SSF88713">
    <property type="entry name" value="Glycoside hydrolase/deacetylase"/>
    <property type="match status" value="1"/>
</dbReference>
<dbReference type="GO" id="GO:0005524">
    <property type="term" value="F:ATP binding"/>
    <property type="evidence" value="ECO:0007669"/>
    <property type="project" value="UniProtKB-UniRule"/>
</dbReference>
<dbReference type="NCBIfam" id="NF003814">
    <property type="entry name" value="PRK05406.1-3"/>
    <property type="match status" value="1"/>
</dbReference>
<dbReference type="GO" id="GO:0005975">
    <property type="term" value="P:carbohydrate metabolic process"/>
    <property type="evidence" value="ECO:0007669"/>
    <property type="project" value="InterPro"/>
</dbReference>
<protein>
    <recommendedName>
        <fullName evidence="1">5-oxoprolinase subunit A</fullName>
        <shortName evidence="1">5-OPase subunit A</shortName>
        <ecNumber evidence="1">3.5.2.9</ecNumber>
    </recommendedName>
    <alternativeName>
        <fullName evidence="1">5-oxoprolinase (ATP-hydrolyzing) subunit A</fullName>
    </alternativeName>
</protein>
<dbReference type="InterPro" id="IPR011330">
    <property type="entry name" value="Glyco_hydro/deAcase_b/a-brl"/>
</dbReference>
<proteinExistence type="inferred from homology"/>
<comment type="subunit">
    <text evidence="1">Forms a complex composed of PxpA, PxpB and PxpC.</text>
</comment>
<evidence type="ECO:0000256" key="2">
    <source>
        <dbReference type="SAM" id="MobiDB-lite"/>
    </source>
</evidence>
<dbReference type="PANTHER" id="PTHR30292">
    <property type="entry name" value="UNCHARACTERIZED PROTEIN YBGL-RELATED"/>
    <property type="match status" value="1"/>
</dbReference>
<sequence>MKKIVKKDSKAAPPPLAGGAAIPPVIAVSPTTAGPASAPVTASSSLLTEASITTANRFSVDLNADIGEGGSSDEALLALVSSANIACGWHAGGAVFMQRTVAWAISYGVAIGAHPSFPDAANFGRREMHLSAEEIYSGLLYQIGALAAIAKVQGAHLSHVKPHGALYNQAARDPKLADVIVAAVRDFDSSLALFGLANSALIDAASRVGLRAVEEVFADRGYNADGSLVKRGTPGDMIEDEEQALAQTMQMLREGKVHAIDGSWVPLTAHTICLHGDGAHPLAFAQRIRTRLAQEGIVVAAPEDSQAAGGAGVAESSEATGPRATQSAVMPDQFSVFPLLK</sequence>
<comment type="similarity">
    <text evidence="1">Belongs to the LamB/PxpA family.</text>
</comment>
<organism evidence="3 4">
    <name type="scientific">Glaciimonas immobilis</name>
    <dbReference type="NCBI Taxonomy" id="728004"/>
    <lineage>
        <taxon>Bacteria</taxon>
        <taxon>Pseudomonadati</taxon>
        <taxon>Pseudomonadota</taxon>
        <taxon>Betaproteobacteria</taxon>
        <taxon>Burkholderiales</taxon>
        <taxon>Oxalobacteraceae</taxon>
        <taxon>Glaciimonas</taxon>
    </lineage>
</organism>
<feature type="region of interest" description="Disordered" evidence="2">
    <location>
        <begin position="303"/>
        <end position="327"/>
    </location>
</feature>
<dbReference type="Gene3D" id="3.20.20.370">
    <property type="entry name" value="Glycoside hydrolase/deacetylase"/>
    <property type="match status" value="1"/>
</dbReference>
<dbReference type="EMBL" id="JACHHQ010000003">
    <property type="protein sequence ID" value="MBB5200048.1"/>
    <property type="molecule type" value="Genomic_DNA"/>
</dbReference>
<comment type="catalytic activity">
    <reaction evidence="1">
        <text>5-oxo-L-proline + ATP + 2 H2O = L-glutamate + ADP + phosphate + H(+)</text>
        <dbReference type="Rhea" id="RHEA:10348"/>
        <dbReference type="ChEBI" id="CHEBI:15377"/>
        <dbReference type="ChEBI" id="CHEBI:15378"/>
        <dbReference type="ChEBI" id="CHEBI:29985"/>
        <dbReference type="ChEBI" id="CHEBI:30616"/>
        <dbReference type="ChEBI" id="CHEBI:43474"/>
        <dbReference type="ChEBI" id="CHEBI:58402"/>
        <dbReference type="ChEBI" id="CHEBI:456216"/>
        <dbReference type="EC" id="3.5.2.9"/>
    </reaction>
</comment>
<accession>A0A840RSP9</accession>
<keyword evidence="1" id="KW-0067">ATP-binding</keyword>
<comment type="caution">
    <text evidence="3">The sequence shown here is derived from an EMBL/GenBank/DDBJ whole genome shotgun (WGS) entry which is preliminary data.</text>
</comment>
<evidence type="ECO:0000256" key="1">
    <source>
        <dbReference type="HAMAP-Rule" id="MF_00691"/>
    </source>
</evidence>
<evidence type="ECO:0000313" key="4">
    <source>
        <dbReference type="Proteomes" id="UP000571084"/>
    </source>
</evidence>
<dbReference type="InterPro" id="IPR005501">
    <property type="entry name" value="LamB/YcsF/PxpA-like"/>
</dbReference>
<keyword evidence="4" id="KW-1185">Reference proteome</keyword>
<keyword evidence="1" id="KW-0378">Hydrolase</keyword>
<evidence type="ECO:0000313" key="3">
    <source>
        <dbReference type="EMBL" id="MBB5200048.1"/>
    </source>
</evidence>
<gene>
    <name evidence="1" type="primary">pxpA</name>
    <name evidence="3" type="ORF">HNR39_001880</name>
</gene>
<dbReference type="HAMAP" id="MF_00691">
    <property type="entry name" value="PxpA"/>
    <property type="match status" value="1"/>
</dbReference>
<dbReference type="AlphaFoldDB" id="A0A840RSP9"/>
<dbReference type="NCBIfam" id="NF003815">
    <property type="entry name" value="PRK05406.1-4"/>
    <property type="match status" value="1"/>
</dbReference>
<keyword evidence="1" id="KW-0547">Nucleotide-binding</keyword>
<dbReference type="GO" id="GO:0017168">
    <property type="term" value="F:5-oxoprolinase (ATP-hydrolyzing) activity"/>
    <property type="evidence" value="ECO:0007669"/>
    <property type="project" value="UniProtKB-UniRule"/>
</dbReference>
<comment type="function">
    <text evidence="1">Catalyzes the cleavage of 5-oxoproline to form L-glutamate coupled to the hydrolysis of ATP to ADP and inorganic phosphate.</text>
</comment>
<dbReference type="NCBIfam" id="NF003816">
    <property type="entry name" value="PRK05406.1-5"/>
    <property type="match status" value="1"/>
</dbReference>
<dbReference type="EC" id="3.5.2.9" evidence="1"/>
<dbReference type="Pfam" id="PF03746">
    <property type="entry name" value="LamB_YcsF"/>
    <property type="match status" value="1"/>
</dbReference>
<dbReference type="Proteomes" id="UP000571084">
    <property type="component" value="Unassembled WGS sequence"/>
</dbReference>
<dbReference type="PANTHER" id="PTHR30292:SF0">
    <property type="entry name" value="5-OXOPROLINASE SUBUNIT A"/>
    <property type="match status" value="1"/>
</dbReference>
<name>A0A840RSP9_9BURK</name>
<dbReference type="CDD" id="cd10800">
    <property type="entry name" value="LamB_YcsF_YbgL_like"/>
    <property type="match status" value="1"/>
</dbReference>
<reference evidence="3 4" key="1">
    <citation type="submission" date="2020-08" db="EMBL/GenBank/DDBJ databases">
        <title>Genomic Encyclopedia of Type Strains, Phase IV (KMG-IV): sequencing the most valuable type-strain genomes for metagenomic binning, comparative biology and taxonomic classification.</title>
        <authorList>
            <person name="Goeker M."/>
        </authorList>
    </citation>
    <scope>NUCLEOTIDE SEQUENCE [LARGE SCALE GENOMIC DNA]</scope>
    <source>
        <strain evidence="3 4">DSM 23240</strain>
    </source>
</reference>